<keyword evidence="2" id="KW-1185">Reference proteome</keyword>
<dbReference type="RefSeq" id="WP_077834829.1">
    <property type="nucleotide sequence ID" value="NZ_CP096983.1"/>
</dbReference>
<dbReference type="EMBL" id="CP096983">
    <property type="protein sequence ID" value="URZ12575.1"/>
    <property type="molecule type" value="Genomic_DNA"/>
</dbReference>
<reference evidence="1 2" key="1">
    <citation type="submission" date="2022-04" db="EMBL/GenBank/DDBJ databases">
        <title>Genome sequence of C. roseum typestrain.</title>
        <authorList>
            <person name="Poehlein A."/>
            <person name="Schoch T."/>
            <person name="Duerre P."/>
            <person name="Daniel R."/>
        </authorList>
    </citation>
    <scope>NUCLEOTIDE SEQUENCE [LARGE SCALE GENOMIC DNA]</scope>
    <source>
        <strain evidence="1 2">DSM 7320</strain>
    </source>
</reference>
<sequence length="105" mass="12124">MEDSSIIEELVSEVKSYLHITWQDTNTDNNLKGFISRGMARLQDIAGVPLDFIAEDLPKFLLLDYCRYANVQALEMFEKNFSSELLSLHFKYQVEAIESEKANEN</sequence>
<dbReference type="KEGG" id="crw:CROST_032980"/>
<evidence type="ECO:0000313" key="2">
    <source>
        <dbReference type="Proteomes" id="UP000190951"/>
    </source>
</evidence>
<proteinExistence type="predicted"/>
<name>A0A1S8L371_9CLOT</name>
<organism evidence="1 2">
    <name type="scientific">Clostridium felsineum</name>
    <dbReference type="NCBI Taxonomy" id="36839"/>
    <lineage>
        <taxon>Bacteria</taxon>
        <taxon>Bacillati</taxon>
        <taxon>Bacillota</taxon>
        <taxon>Clostridia</taxon>
        <taxon>Eubacteriales</taxon>
        <taxon>Clostridiaceae</taxon>
        <taxon>Clostridium</taxon>
    </lineage>
</organism>
<gene>
    <name evidence="1" type="ORF">CROST_032980</name>
</gene>
<protein>
    <submittedName>
        <fullName evidence="1">Uncharacterized protein</fullName>
    </submittedName>
</protein>
<accession>A0A1S8L371</accession>
<dbReference type="STRING" id="84029.CROST_28710"/>
<dbReference type="Proteomes" id="UP000190951">
    <property type="component" value="Chromosome"/>
</dbReference>
<evidence type="ECO:0000313" key="1">
    <source>
        <dbReference type="EMBL" id="URZ12575.1"/>
    </source>
</evidence>
<dbReference type="AlphaFoldDB" id="A0A1S8L371"/>